<organism evidence="1 2">
    <name type="scientific">Penicillium freii</name>
    <dbReference type="NCBI Taxonomy" id="48697"/>
    <lineage>
        <taxon>Eukaryota</taxon>
        <taxon>Fungi</taxon>
        <taxon>Dikarya</taxon>
        <taxon>Ascomycota</taxon>
        <taxon>Pezizomycotina</taxon>
        <taxon>Eurotiomycetes</taxon>
        <taxon>Eurotiomycetidae</taxon>
        <taxon>Eurotiales</taxon>
        <taxon>Aspergillaceae</taxon>
        <taxon>Penicillium</taxon>
    </lineage>
</organism>
<proteinExistence type="predicted"/>
<keyword evidence="2" id="KW-1185">Reference proteome</keyword>
<name>A0A124GPL6_PENFR</name>
<feature type="non-terminal residue" evidence="1">
    <location>
        <position position="1"/>
    </location>
</feature>
<protein>
    <submittedName>
        <fullName evidence="1">Uncharacterized protein</fullName>
    </submittedName>
</protein>
<evidence type="ECO:0000313" key="1">
    <source>
        <dbReference type="EMBL" id="KUM55353.1"/>
    </source>
</evidence>
<accession>A0A124GPL6</accession>
<gene>
    <name evidence="1" type="ORF">ACN42_g11948</name>
</gene>
<dbReference type="EMBL" id="LLXE01001424">
    <property type="protein sequence ID" value="KUM55353.1"/>
    <property type="molecule type" value="Genomic_DNA"/>
</dbReference>
<evidence type="ECO:0000313" key="2">
    <source>
        <dbReference type="Proteomes" id="UP000055045"/>
    </source>
</evidence>
<comment type="caution">
    <text evidence="1">The sequence shown here is derived from an EMBL/GenBank/DDBJ whole genome shotgun (WGS) entry which is preliminary data.</text>
</comment>
<dbReference type="Proteomes" id="UP000055045">
    <property type="component" value="Unassembled WGS sequence"/>
</dbReference>
<dbReference type="AlphaFoldDB" id="A0A124GPL6"/>
<reference evidence="1 2" key="1">
    <citation type="submission" date="2015-10" db="EMBL/GenBank/DDBJ databases">
        <title>Genome sequencing of Penicillium freii.</title>
        <authorList>
            <person name="Nguyen H.D."/>
            <person name="Visagie C.M."/>
            <person name="Seifert K.A."/>
        </authorList>
    </citation>
    <scope>NUCLEOTIDE SEQUENCE [LARGE SCALE GENOMIC DNA]</scope>
    <source>
        <strain evidence="1 2">DAOM 242723</strain>
    </source>
</reference>
<sequence length="22" mass="2689">SRFWPQKRSFSASIPQVLIFYM</sequence>